<reference evidence="1" key="1">
    <citation type="submission" date="2019-11" db="EMBL/GenBank/DDBJ databases">
        <title>Nori genome reveals adaptations in red seaweeds to the harsh intertidal environment.</title>
        <authorList>
            <person name="Wang D."/>
            <person name="Mao Y."/>
        </authorList>
    </citation>
    <scope>NUCLEOTIDE SEQUENCE</scope>
    <source>
        <tissue evidence="1">Gametophyte</tissue>
    </source>
</reference>
<sequence length="361" mass="36681">MTMAQGIEVDSRAFGGAPVGGAARQWAPASSAAAPPPHGATRPTRTAMSVGAGLPPPAVPASVVIAGGTGFVGSALVSRLLALKVPSITVLSRSAQPPREGVTHVVWAPSTGERGWESCLEGAEAVINLAGAPVVSRWSTDGMAEIMASRQDATSSLVAGMERAGGKAALVSASAVGYYGSTPSGGEPMTEDSPPADDDFLADLCVSWEKAANAYSGRVVIARLGVVLGVGGGALAKMLPAFKVFAGGPVGSGSQVVSWVSLEDVVDVLITAAASPDYQGVYNLTAEKPVTMKEMAGALGKALKRPSLLPVPGAALTALYGQGARVVLEGQRVLPTRLGSEGWVWRYGEIDDVMKHVAEQA</sequence>
<name>A0ACC3BJG2_PYRYE</name>
<keyword evidence="2" id="KW-1185">Reference proteome</keyword>
<protein>
    <submittedName>
        <fullName evidence="1">Uncharacterized protein</fullName>
    </submittedName>
</protein>
<proteinExistence type="predicted"/>
<evidence type="ECO:0000313" key="2">
    <source>
        <dbReference type="Proteomes" id="UP000798662"/>
    </source>
</evidence>
<accession>A0ACC3BJG2</accession>
<dbReference type="EMBL" id="CM020618">
    <property type="protein sequence ID" value="KAK1857703.1"/>
    <property type="molecule type" value="Genomic_DNA"/>
</dbReference>
<dbReference type="Proteomes" id="UP000798662">
    <property type="component" value="Chromosome 1"/>
</dbReference>
<gene>
    <name evidence="1" type="ORF">I4F81_000318</name>
</gene>
<comment type="caution">
    <text evidence="1">The sequence shown here is derived from an EMBL/GenBank/DDBJ whole genome shotgun (WGS) entry which is preliminary data.</text>
</comment>
<organism evidence="1 2">
    <name type="scientific">Pyropia yezoensis</name>
    <name type="common">Susabi-nori</name>
    <name type="synonym">Porphyra yezoensis</name>
    <dbReference type="NCBI Taxonomy" id="2788"/>
    <lineage>
        <taxon>Eukaryota</taxon>
        <taxon>Rhodophyta</taxon>
        <taxon>Bangiophyceae</taxon>
        <taxon>Bangiales</taxon>
        <taxon>Bangiaceae</taxon>
        <taxon>Pyropia</taxon>
    </lineage>
</organism>
<evidence type="ECO:0000313" key="1">
    <source>
        <dbReference type="EMBL" id="KAK1857703.1"/>
    </source>
</evidence>